<dbReference type="AlphaFoldDB" id="A0A4V5NYS5"/>
<dbReference type="EC" id="3.2.1.183" evidence="2"/>
<comment type="caution">
    <text evidence="2">The sequence shown here is derived from an EMBL/GenBank/DDBJ whole genome shotgun (WGS) entry which is preliminary data.</text>
</comment>
<keyword evidence="2" id="KW-0378">Hydrolase</keyword>
<dbReference type="RefSeq" id="WP_136837077.1">
    <property type="nucleotide sequence ID" value="NZ_SWBQ01000004.1"/>
</dbReference>
<dbReference type="EMBL" id="SWBQ01000004">
    <property type="protein sequence ID" value="TKC05259.1"/>
    <property type="molecule type" value="Genomic_DNA"/>
</dbReference>
<dbReference type="GO" id="GO:0006047">
    <property type="term" value="P:UDP-N-acetylglucosamine metabolic process"/>
    <property type="evidence" value="ECO:0007669"/>
    <property type="project" value="InterPro"/>
</dbReference>
<evidence type="ECO:0000259" key="1">
    <source>
        <dbReference type="Pfam" id="PF02350"/>
    </source>
</evidence>
<dbReference type="Pfam" id="PF02350">
    <property type="entry name" value="Epimerase_2"/>
    <property type="match status" value="1"/>
</dbReference>
<dbReference type="SUPFAM" id="SSF53756">
    <property type="entry name" value="UDP-Glycosyltransferase/glycogen phosphorylase"/>
    <property type="match status" value="1"/>
</dbReference>
<dbReference type="InterPro" id="IPR020004">
    <property type="entry name" value="UDP-GlcNAc_Epase"/>
</dbReference>
<dbReference type="PANTHER" id="PTHR43174">
    <property type="entry name" value="UDP-N-ACETYLGLUCOSAMINE 2-EPIMERASE"/>
    <property type="match status" value="1"/>
</dbReference>
<feature type="domain" description="UDP-N-acetylglucosamine 2-epimerase" evidence="1">
    <location>
        <begin position="21"/>
        <end position="365"/>
    </location>
</feature>
<sequence>MRIGVLTSSRADFGIYLPLLKRLSEDKYFELSIIAFGTHLSTFHGETIQQIIKEGFEVKYAIESMLMTDSRESISTAIGLTTIKFAGFWAQHAANFDLIFCLGDRYEMFAAVTAGIAFNIPFAHLHGGETTLGAIDNVFRHAITLASKFHFVSTALYGKKVSEIIGSDNNIYYIGALGLENISTIPLLTIPEFKEKWHIDLSKDTILTTFHPETVSPSDNEKYAYELVNVIKDNPSFQFLITMPNADTKGNIVRKILVDELRNNNNVYLVENLGSQSYFTAMKYCSFLLGNTSSGIIEAASFGKYVINIGNRQEGRATSKNILQVPIIQASIQEAINTINDKRHFSEENIYFKKNSSSNLINILKQLK</sequence>
<dbReference type="NCBIfam" id="TIGR03568">
    <property type="entry name" value="NeuC_NnaA"/>
    <property type="match status" value="1"/>
</dbReference>
<dbReference type="Proteomes" id="UP000307244">
    <property type="component" value="Unassembled WGS sequence"/>
</dbReference>
<dbReference type="PANTHER" id="PTHR43174:SF3">
    <property type="entry name" value="UDP-N-ACETYLGLUCOSAMINE 2-EPIMERASE"/>
    <property type="match status" value="1"/>
</dbReference>
<dbReference type="Gene3D" id="3.40.50.2000">
    <property type="entry name" value="Glycogen Phosphorylase B"/>
    <property type="match status" value="2"/>
</dbReference>
<evidence type="ECO:0000313" key="2">
    <source>
        <dbReference type="EMBL" id="TKC05259.1"/>
    </source>
</evidence>
<name>A0A4V5NYS5_9SPHI</name>
<organism evidence="2 3">
    <name type="scientific">Pedobacter frigoris</name>
    <dbReference type="NCBI Taxonomy" id="2571272"/>
    <lineage>
        <taxon>Bacteria</taxon>
        <taxon>Pseudomonadati</taxon>
        <taxon>Bacteroidota</taxon>
        <taxon>Sphingobacteriia</taxon>
        <taxon>Sphingobacteriales</taxon>
        <taxon>Sphingobacteriaceae</taxon>
        <taxon>Pedobacter</taxon>
    </lineage>
</organism>
<keyword evidence="2" id="KW-0326">Glycosidase</keyword>
<dbReference type="InterPro" id="IPR003331">
    <property type="entry name" value="UDP_GlcNAc_Epimerase_2_dom"/>
</dbReference>
<dbReference type="OrthoDB" id="9803238at2"/>
<protein>
    <submittedName>
        <fullName evidence="2">UDP-N-acetylglucosamine 2-epimerase (Hydrolyzing)</fullName>
        <ecNumber evidence="2">3.2.1.183</ecNumber>
    </submittedName>
</protein>
<evidence type="ECO:0000313" key="3">
    <source>
        <dbReference type="Proteomes" id="UP000307244"/>
    </source>
</evidence>
<keyword evidence="3" id="KW-1185">Reference proteome</keyword>
<accession>A0A4V5NYS5</accession>
<dbReference type="InterPro" id="IPR029767">
    <property type="entry name" value="WecB-like"/>
</dbReference>
<proteinExistence type="predicted"/>
<dbReference type="GO" id="GO:0004553">
    <property type="term" value="F:hydrolase activity, hydrolyzing O-glycosyl compounds"/>
    <property type="evidence" value="ECO:0007669"/>
    <property type="project" value="InterPro"/>
</dbReference>
<reference evidence="2 3" key="1">
    <citation type="submission" date="2019-04" db="EMBL/GenBank/DDBJ databases">
        <title>Pedobacter sp. RP-3-15 sp. nov., isolated from Arctic soil.</title>
        <authorList>
            <person name="Dahal R.H."/>
            <person name="Kim D.-U."/>
        </authorList>
    </citation>
    <scope>NUCLEOTIDE SEQUENCE [LARGE SCALE GENOMIC DNA]</scope>
    <source>
        <strain evidence="2 3">RP-3-15</strain>
    </source>
</reference>
<gene>
    <name evidence="2" type="primary">neuC</name>
    <name evidence="2" type="ORF">FA047_16005</name>
</gene>